<evidence type="ECO:0008006" key="2">
    <source>
        <dbReference type="Google" id="ProtNLM"/>
    </source>
</evidence>
<sequence length="199" mass="21914">MRRSSITFLLNHEPSQDEGTAARWCKPAQGNTPPRVVNPDPWKLESAVQELISVEFRHVCRTKPMATSQPHRHKCTVSGCTTASVSKGLCVRHGGGTRCLEPGCTKRTKRFQRCYMHGGFLMCSERGCTSKAKRFGRCWAHGGGIACSEEGCGKLSVKGGLCWTHGGGCRCNVDQCGRRAYKRFGFRCQVHATGSSQFE</sequence>
<reference evidence="1" key="1">
    <citation type="submission" date="2013-12" db="EMBL/GenBank/DDBJ databases">
        <title>The Genome Sequence of Aphanomyces invadans NJM9701.</title>
        <authorList>
            <consortium name="The Broad Institute Genomics Platform"/>
            <person name="Russ C."/>
            <person name="Tyler B."/>
            <person name="van West P."/>
            <person name="Dieguez-Uribeondo J."/>
            <person name="Young S.K."/>
            <person name="Zeng Q."/>
            <person name="Gargeya S."/>
            <person name="Fitzgerald M."/>
            <person name="Abouelleil A."/>
            <person name="Alvarado L."/>
            <person name="Chapman S.B."/>
            <person name="Gainer-Dewar J."/>
            <person name="Goldberg J."/>
            <person name="Griggs A."/>
            <person name="Gujja S."/>
            <person name="Hansen M."/>
            <person name="Howarth C."/>
            <person name="Imamovic A."/>
            <person name="Ireland A."/>
            <person name="Larimer J."/>
            <person name="McCowan C."/>
            <person name="Murphy C."/>
            <person name="Pearson M."/>
            <person name="Poon T.W."/>
            <person name="Priest M."/>
            <person name="Roberts A."/>
            <person name="Saif S."/>
            <person name="Shea T."/>
            <person name="Sykes S."/>
            <person name="Wortman J."/>
            <person name="Nusbaum C."/>
            <person name="Birren B."/>
        </authorList>
    </citation>
    <scope>NUCLEOTIDE SEQUENCE [LARGE SCALE GENOMIC DNA]</scope>
    <source>
        <strain evidence="1">NJM9701</strain>
    </source>
</reference>
<dbReference type="AlphaFoldDB" id="A0A024UCI7"/>
<dbReference type="RefSeq" id="XP_008866920.1">
    <property type="nucleotide sequence ID" value="XM_008868698.1"/>
</dbReference>
<organism evidence="1">
    <name type="scientific">Aphanomyces invadans</name>
    <dbReference type="NCBI Taxonomy" id="157072"/>
    <lineage>
        <taxon>Eukaryota</taxon>
        <taxon>Sar</taxon>
        <taxon>Stramenopiles</taxon>
        <taxon>Oomycota</taxon>
        <taxon>Saprolegniomycetes</taxon>
        <taxon>Saprolegniales</taxon>
        <taxon>Verrucalvaceae</taxon>
        <taxon>Aphanomyces</taxon>
    </lineage>
</organism>
<dbReference type="VEuPathDB" id="FungiDB:H310_04371"/>
<dbReference type="EMBL" id="KI913958">
    <property type="protein sequence ID" value="ETW03964.1"/>
    <property type="molecule type" value="Genomic_DNA"/>
</dbReference>
<gene>
    <name evidence="1" type="ORF">H310_04371</name>
</gene>
<dbReference type="OrthoDB" id="77038at2759"/>
<name>A0A024UCI7_9STRA</name>
<dbReference type="eggNOG" id="ENOG502S51N">
    <property type="taxonomic scope" value="Eukaryota"/>
</dbReference>
<evidence type="ECO:0000313" key="1">
    <source>
        <dbReference type="EMBL" id="ETW03964.1"/>
    </source>
</evidence>
<accession>A0A024UCI7</accession>
<dbReference type="PANTHER" id="PTHR31827">
    <property type="entry name" value="EMB|CAB89363.1"/>
    <property type="match status" value="1"/>
</dbReference>
<protein>
    <recommendedName>
        <fullName evidence="2">WRKY transcription factor 19</fullName>
    </recommendedName>
</protein>
<dbReference type="STRING" id="157072.A0A024UCI7"/>
<dbReference type="PANTHER" id="PTHR31827:SF1">
    <property type="entry name" value="EMB|CAB89363.1"/>
    <property type="match status" value="1"/>
</dbReference>
<dbReference type="GeneID" id="20081421"/>
<proteinExistence type="predicted"/>